<comment type="caution">
    <text evidence="1">The sequence shown here is derived from an EMBL/GenBank/DDBJ whole genome shotgun (WGS) entry which is preliminary data.</text>
</comment>
<reference evidence="1" key="1">
    <citation type="journal article" date="2015" name="Nature">
        <title>Complex archaea that bridge the gap between prokaryotes and eukaryotes.</title>
        <authorList>
            <person name="Spang A."/>
            <person name="Saw J.H."/>
            <person name="Jorgensen S.L."/>
            <person name="Zaremba-Niedzwiedzka K."/>
            <person name="Martijn J."/>
            <person name="Lind A.E."/>
            <person name="van Eijk R."/>
            <person name="Schleper C."/>
            <person name="Guy L."/>
            <person name="Ettema T.J."/>
        </authorList>
    </citation>
    <scope>NUCLEOTIDE SEQUENCE</scope>
</reference>
<accession>A0A0F9AB83</accession>
<feature type="non-terminal residue" evidence="1">
    <location>
        <position position="38"/>
    </location>
</feature>
<protein>
    <submittedName>
        <fullName evidence="1">Uncharacterized protein</fullName>
    </submittedName>
</protein>
<dbReference type="AlphaFoldDB" id="A0A0F9AB83"/>
<proteinExistence type="predicted"/>
<gene>
    <name evidence="1" type="ORF">LCGC14_2933420</name>
</gene>
<organism evidence="1">
    <name type="scientific">marine sediment metagenome</name>
    <dbReference type="NCBI Taxonomy" id="412755"/>
    <lineage>
        <taxon>unclassified sequences</taxon>
        <taxon>metagenomes</taxon>
        <taxon>ecological metagenomes</taxon>
    </lineage>
</organism>
<evidence type="ECO:0000313" key="1">
    <source>
        <dbReference type="EMBL" id="KKK69496.1"/>
    </source>
</evidence>
<dbReference type="EMBL" id="LAZR01058620">
    <property type="protein sequence ID" value="KKK69496.1"/>
    <property type="molecule type" value="Genomic_DNA"/>
</dbReference>
<name>A0A0F9AB83_9ZZZZ</name>
<sequence>MCLDSGTEKRSLFAVDKRTLIRVIGWFFSNAKSLKIDS</sequence>